<evidence type="ECO:0000256" key="1">
    <source>
        <dbReference type="SAM" id="MobiDB-lite"/>
    </source>
</evidence>
<proteinExistence type="predicted"/>
<comment type="caution">
    <text evidence="2">The sequence shown here is derived from an EMBL/GenBank/DDBJ whole genome shotgun (WGS) entry which is preliminary data.</text>
</comment>
<evidence type="ECO:0000313" key="2">
    <source>
        <dbReference type="EMBL" id="KAG9461291.1"/>
    </source>
</evidence>
<reference evidence="2" key="1">
    <citation type="thesis" date="2020" institute="ProQuest LLC" country="789 East Eisenhower Parkway, Ann Arbor, MI, USA">
        <title>Comparative Genomics and Chromosome Evolution.</title>
        <authorList>
            <person name="Mudd A.B."/>
        </authorList>
    </citation>
    <scope>NUCLEOTIDE SEQUENCE</scope>
    <source>
        <strain evidence="2">HN-11 Male</strain>
        <tissue evidence="2">Kidney and liver</tissue>
    </source>
</reference>
<dbReference type="Proteomes" id="UP000770717">
    <property type="component" value="Unassembled WGS sequence"/>
</dbReference>
<dbReference type="AlphaFoldDB" id="A0A8J6EBU3"/>
<keyword evidence="3" id="KW-1185">Reference proteome</keyword>
<protein>
    <submittedName>
        <fullName evidence="2">Uncharacterized protein</fullName>
    </submittedName>
</protein>
<evidence type="ECO:0000313" key="3">
    <source>
        <dbReference type="Proteomes" id="UP000770717"/>
    </source>
</evidence>
<organism evidence="2 3">
    <name type="scientific">Eleutherodactylus coqui</name>
    <name type="common">Puerto Rican coqui</name>
    <dbReference type="NCBI Taxonomy" id="57060"/>
    <lineage>
        <taxon>Eukaryota</taxon>
        <taxon>Metazoa</taxon>
        <taxon>Chordata</taxon>
        <taxon>Craniata</taxon>
        <taxon>Vertebrata</taxon>
        <taxon>Euteleostomi</taxon>
        <taxon>Amphibia</taxon>
        <taxon>Batrachia</taxon>
        <taxon>Anura</taxon>
        <taxon>Neobatrachia</taxon>
        <taxon>Hyloidea</taxon>
        <taxon>Eleutherodactylidae</taxon>
        <taxon>Eleutherodactylinae</taxon>
        <taxon>Eleutherodactylus</taxon>
        <taxon>Eleutherodactylus</taxon>
    </lineage>
</organism>
<accession>A0A8J6EBU3</accession>
<sequence length="96" mass="10501">MELCPYESLHYITAAPASTDSQYSETRRALKSGSFSAAGFGVNAARRFVTISLQMVKPAAALQMVSATCGRGSVKPRSRENLRQRLVPNPRSHKMT</sequence>
<dbReference type="EMBL" id="WNTK01024659">
    <property type="protein sequence ID" value="KAG9461291.1"/>
    <property type="molecule type" value="Genomic_DNA"/>
</dbReference>
<name>A0A8J6EBU3_ELECQ</name>
<gene>
    <name evidence="2" type="ORF">GDO78_017387</name>
</gene>
<feature type="region of interest" description="Disordered" evidence="1">
    <location>
        <begin position="72"/>
        <end position="96"/>
    </location>
</feature>